<dbReference type="RefSeq" id="WP_307355851.1">
    <property type="nucleotide sequence ID" value="NZ_BAAACJ010000037.1"/>
</dbReference>
<dbReference type="GO" id="GO:0004527">
    <property type="term" value="F:exonuclease activity"/>
    <property type="evidence" value="ECO:0007669"/>
    <property type="project" value="UniProtKB-KW"/>
</dbReference>
<evidence type="ECO:0000313" key="2">
    <source>
        <dbReference type="EMBL" id="MDQ0479934.1"/>
    </source>
</evidence>
<keyword evidence="2" id="KW-0378">Hydrolase</keyword>
<keyword evidence="1" id="KW-0175">Coiled coil</keyword>
<protein>
    <submittedName>
        <fullName evidence="2">Exonuclease VII large subunit</fullName>
    </submittedName>
</protein>
<dbReference type="Proteomes" id="UP001224418">
    <property type="component" value="Unassembled WGS sequence"/>
</dbReference>
<keyword evidence="2" id="KW-0269">Exonuclease</keyword>
<dbReference type="EMBL" id="JAUSWN010000012">
    <property type="protein sequence ID" value="MDQ0479934.1"/>
    <property type="molecule type" value="Genomic_DNA"/>
</dbReference>
<accession>A0ABU0JV67</accession>
<name>A0ABU0JV67_HATLI</name>
<reference evidence="2 3" key="1">
    <citation type="submission" date="2023-07" db="EMBL/GenBank/DDBJ databases">
        <title>Genomic Encyclopedia of Type Strains, Phase IV (KMG-IV): sequencing the most valuable type-strain genomes for metagenomic binning, comparative biology and taxonomic classification.</title>
        <authorList>
            <person name="Goeker M."/>
        </authorList>
    </citation>
    <scope>NUCLEOTIDE SEQUENCE [LARGE SCALE GENOMIC DNA]</scope>
    <source>
        <strain evidence="2 3">DSM 1400</strain>
    </source>
</reference>
<evidence type="ECO:0000256" key="1">
    <source>
        <dbReference type="SAM" id="Coils"/>
    </source>
</evidence>
<keyword evidence="2" id="KW-0540">Nuclease</keyword>
<organism evidence="2 3">
    <name type="scientific">Hathewaya limosa</name>
    <name type="common">Clostridium limosum</name>
    <dbReference type="NCBI Taxonomy" id="1536"/>
    <lineage>
        <taxon>Bacteria</taxon>
        <taxon>Bacillati</taxon>
        <taxon>Bacillota</taxon>
        <taxon>Clostridia</taxon>
        <taxon>Eubacteriales</taxon>
        <taxon>Clostridiaceae</taxon>
        <taxon>Hathewaya</taxon>
    </lineage>
</organism>
<keyword evidence="3" id="KW-1185">Reference proteome</keyword>
<feature type="coiled-coil region" evidence="1">
    <location>
        <begin position="41"/>
        <end position="134"/>
    </location>
</feature>
<comment type="caution">
    <text evidence="2">The sequence shown here is derived from an EMBL/GenBank/DDBJ whole genome shotgun (WGS) entry which is preliminary data.</text>
</comment>
<gene>
    <name evidence="2" type="ORF">QOZ93_001676</name>
</gene>
<sequence>MKAVDEEKLKAAFVKSINKIIENKEEFIKKLMKNINKVFESKEDEEEVKGINERLQELKEQMMNLVRLNVRSGLDNQIYDEEYQRLEEEIQKLKEKKAKFDNTDLIREKGFQKVKEIKKLLKNKEDILKEFDEELFMQVVEQVKVISLVEVEFVFKSGIIGKEILF</sequence>
<proteinExistence type="predicted"/>
<evidence type="ECO:0000313" key="3">
    <source>
        <dbReference type="Proteomes" id="UP001224418"/>
    </source>
</evidence>